<feature type="region of interest" description="Disordered" evidence="3">
    <location>
        <begin position="1"/>
        <end position="32"/>
    </location>
</feature>
<dbReference type="PANTHER" id="PTHR13387">
    <property type="entry name" value="PROTEIN HGH1 HOMOLOG"/>
    <property type="match status" value="1"/>
</dbReference>
<dbReference type="EMBL" id="CAJPEV010001858">
    <property type="protein sequence ID" value="CAG0894630.1"/>
    <property type="molecule type" value="Genomic_DNA"/>
</dbReference>
<evidence type="ECO:0000259" key="4">
    <source>
        <dbReference type="Pfam" id="PF04063"/>
    </source>
</evidence>
<dbReference type="PANTHER" id="PTHR13387:SF9">
    <property type="entry name" value="PROTEIN HGH1 HOMOLOG"/>
    <property type="match status" value="1"/>
</dbReference>
<dbReference type="OrthoDB" id="338814at2759"/>
<feature type="domain" description="Protein HGH1 N-terminal" evidence="4">
    <location>
        <begin position="302"/>
        <end position="462"/>
    </location>
</feature>
<evidence type="ECO:0000256" key="2">
    <source>
        <dbReference type="ARBA" id="ARBA00014076"/>
    </source>
</evidence>
<name>A0A7R8XEN5_9CRUS</name>
<dbReference type="InterPro" id="IPR007206">
    <property type="entry name" value="Protein_HGH1_C"/>
</dbReference>
<dbReference type="Proteomes" id="UP000677054">
    <property type="component" value="Unassembled WGS sequence"/>
</dbReference>
<evidence type="ECO:0000256" key="3">
    <source>
        <dbReference type="SAM" id="MobiDB-lite"/>
    </source>
</evidence>
<dbReference type="Pfam" id="PF04063">
    <property type="entry name" value="DUF383"/>
    <property type="match status" value="1"/>
</dbReference>
<dbReference type="InterPro" id="IPR007205">
    <property type="entry name" value="Protein_HGH1_N"/>
</dbReference>
<dbReference type="Gene3D" id="1.25.10.10">
    <property type="entry name" value="Leucine-rich Repeat Variant"/>
    <property type="match status" value="1"/>
</dbReference>
<evidence type="ECO:0000259" key="5">
    <source>
        <dbReference type="Pfam" id="PF04064"/>
    </source>
</evidence>
<dbReference type="InterPro" id="IPR039717">
    <property type="entry name" value="Hgh1"/>
</dbReference>
<dbReference type="AlphaFoldDB" id="A0A7R8XEN5"/>
<dbReference type="SUPFAM" id="SSF48371">
    <property type="entry name" value="ARM repeat"/>
    <property type="match status" value="1"/>
</dbReference>
<feature type="compositionally biased region" description="Pro residues" evidence="3">
    <location>
        <begin position="16"/>
        <end position="30"/>
    </location>
</feature>
<dbReference type="EMBL" id="LR901375">
    <property type="protein sequence ID" value="CAD7248468.1"/>
    <property type="molecule type" value="Genomic_DNA"/>
</dbReference>
<dbReference type="InterPro" id="IPR016024">
    <property type="entry name" value="ARM-type_fold"/>
</dbReference>
<sequence>MRGERECPTQTHRIAPPKPTGLPHPNPPECPTQTHRIAPPKPTGLKFLLPAFEPAITHRRRAEKGLPTDLGSARLVFLALCDVIAKGDEISGGPLSGWDLSAVTDDGRSVTVHGRERERNKNRAFHPSMLPMNRMTGVFPFPVDLPGKEKKALQVSLARFHRGGHVRGMLGVGCTRSRSGRSGRCRVNVQSRVDAMPEKYLLELGDFLKQRSRQDVLFKALETVSGLTAEKESLAIVMEIPDIISSLIGIGLSSDSSPDAQELAKKSLVNIAADATGAAAVSDAENFHRLLDRELMCSDFQVPMILSNISREEKSAQKIFEASGGEACLQKIIDKLCLLRGTPEKQMEHLASLLANLSQGGDCRRLLLRDGALLLSRIFPLLQCMTSEVIRRGAAIILHNCCFQKEMHDMLLDENGADILPHLLLPLAGPEEFDEEDNGKLPPDLQYLDENKEREKNPEVRKLLLELLYMLGSKRSAREELRRRGTYLILREYHKWEKQENLRNHCEDVIQLLIRTEEEIGHDDLSTVEIPPEFLEKLQL</sequence>
<reference evidence="6" key="1">
    <citation type="submission" date="2020-11" db="EMBL/GenBank/DDBJ databases">
        <authorList>
            <person name="Tran Van P."/>
        </authorList>
    </citation>
    <scope>NUCLEOTIDE SEQUENCE</scope>
</reference>
<comment type="similarity">
    <text evidence="1">Belongs to the HGH1 family.</text>
</comment>
<keyword evidence="7" id="KW-1185">Reference proteome</keyword>
<proteinExistence type="inferred from homology"/>
<dbReference type="Pfam" id="PF04064">
    <property type="entry name" value="DUF384"/>
    <property type="match status" value="1"/>
</dbReference>
<accession>A0A7R8XEN5</accession>
<gene>
    <name evidence="6" type="ORF">DSTB1V02_LOCUS8280</name>
</gene>
<evidence type="ECO:0000313" key="7">
    <source>
        <dbReference type="Proteomes" id="UP000677054"/>
    </source>
</evidence>
<feature type="domain" description="Protein HGH1 C-terminal" evidence="5">
    <location>
        <begin position="468"/>
        <end position="520"/>
    </location>
</feature>
<evidence type="ECO:0000256" key="1">
    <source>
        <dbReference type="ARBA" id="ARBA00006712"/>
    </source>
</evidence>
<organism evidence="6">
    <name type="scientific">Darwinula stevensoni</name>
    <dbReference type="NCBI Taxonomy" id="69355"/>
    <lineage>
        <taxon>Eukaryota</taxon>
        <taxon>Metazoa</taxon>
        <taxon>Ecdysozoa</taxon>
        <taxon>Arthropoda</taxon>
        <taxon>Crustacea</taxon>
        <taxon>Oligostraca</taxon>
        <taxon>Ostracoda</taxon>
        <taxon>Podocopa</taxon>
        <taxon>Podocopida</taxon>
        <taxon>Darwinulocopina</taxon>
        <taxon>Darwinuloidea</taxon>
        <taxon>Darwinulidae</taxon>
        <taxon>Darwinula</taxon>
    </lineage>
</organism>
<evidence type="ECO:0000313" key="6">
    <source>
        <dbReference type="EMBL" id="CAD7248468.1"/>
    </source>
</evidence>
<dbReference type="InterPro" id="IPR011989">
    <property type="entry name" value="ARM-like"/>
</dbReference>
<protein>
    <recommendedName>
        <fullName evidence="2">Protein HGH1 homolog</fullName>
    </recommendedName>
</protein>